<protein>
    <recommendedName>
        <fullName evidence="4">Retrotransposon gag domain-containing protein</fullName>
    </recommendedName>
</protein>
<organism evidence="2 3">
    <name type="scientific">Haemaphysalis longicornis</name>
    <name type="common">Bush tick</name>
    <dbReference type="NCBI Taxonomy" id="44386"/>
    <lineage>
        <taxon>Eukaryota</taxon>
        <taxon>Metazoa</taxon>
        <taxon>Ecdysozoa</taxon>
        <taxon>Arthropoda</taxon>
        <taxon>Chelicerata</taxon>
        <taxon>Arachnida</taxon>
        <taxon>Acari</taxon>
        <taxon>Parasitiformes</taxon>
        <taxon>Ixodida</taxon>
        <taxon>Ixodoidea</taxon>
        <taxon>Ixodidae</taxon>
        <taxon>Haemaphysalinae</taxon>
        <taxon>Haemaphysalis</taxon>
    </lineage>
</organism>
<dbReference type="AlphaFoldDB" id="A0A9J6FG04"/>
<accession>A0A9J6FG04</accession>
<evidence type="ECO:0000313" key="3">
    <source>
        <dbReference type="Proteomes" id="UP000821853"/>
    </source>
</evidence>
<evidence type="ECO:0000256" key="1">
    <source>
        <dbReference type="SAM" id="MobiDB-lite"/>
    </source>
</evidence>
<evidence type="ECO:0000313" key="2">
    <source>
        <dbReference type="EMBL" id="KAH9361909.1"/>
    </source>
</evidence>
<feature type="region of interest" description="Disordered" evidence="1">
    <location>
        <begin position="164"/>
        <end position="206"/>
    </location>
</feature>
<feature type="compositionally biased region" description="Basic and acidic residues" evidence="1">
    <location>
        <begin position="194"/>
        <end position="206"/>
    </location>
</feature>
<sequence>MCASQKGTEDVQSYAARLRTLGSAAMSGRGDVEPESKREIRRELPDEQLRPQFLNGLRDPIKRFTLSRDLKTLDEAVDTAVREERNERAVNNGHAPVRSVREGDRETDDLRARLKRVEGLLEASIELQNNKCATATAEGGMRRDGGPVTTAGSTATFRGTVKRAGALRATPELGEPKHKRFRDEPGKLLGPPSSDKRVEEENKGGA</sequence>
<comment type="caution">
    <text evidence="2">The sequence shown here is derived from an EMBL/GenBank/DDBJ whole genome shotgun (WGS) entry which is preliminary data.</text>
</comment>
<keyword evidence="3" id="KW-1185">Reference proteome</keyword>
<proteinExistence type="predicted"/>
<feature type="region of interest" description="Disordered" evidence="1">
    <location>
        <begin position="21"/>
        <end position="47"/>
    </location>
</feature>
<feature type="compositionally biased region" description="Basic and acidic residues" evidence="1">
    <location>
        <begin position="30"/>
        <end position="47"/>
    </location>
</feature>
<gene>
    <name evidence="2" type="ORF">HPB48_003682</name>
</gene>
<name>A0A9J6FG04_HAELO</name>
<dbReference type="Proteomes" id="UP000821853">
    <property type="component" value="Chromosome 1"/>
</dbReference>
<dbReference type="EMBL" id="JABSTR010000001">
    <property type="protein sequence ID" value="KAH9361909.1"/>
    <property type="molecule type" value="Genomic_DNA"/>
</dbReference>
<dbReference type="OrthoDB" id="8066225at2759"/>
<dbReference type="VEuPathDB" id="VectorBase:HLOH_053771"/>
<reference evidence="2 3" key="1">
    <citation type="journal article" date="2020" name="Cell">
        <title>Large-Scale Comparative Analyses of Tick Genomes Elucidate Their Genetic Diversity and Vector Capacities.</title>
        <authorList>
            <consortium name="Tick Genome and Microbiome Consortium (TIGMIC)"/>
            <person name="Jia N."/>
            <person name="Wang J."/>
            <person name="Shi W."/>
            <person name="Du L."/>
            <person name="Sun Y."/>
            <person name="Zhan W."/>
            <person name="Jiang J.F."/>
            <person name="Wang Q."/>
            <person name="Zhang B."/>
            <person name="Ji P."/>
            <person name="Bell-Sakyi L."/>
            <person name="Cui X.M."/>
            <person name="Yuan T.T."/>
            <person name="Jiang B.G."/>
            <person name="Yang W.F."/>
            <person name="Lam T.T."/>
            <person name="Chang Q.C."/>
            <person name="Ding S.J."/>
            <person name="Wang X.J."/>
            <person name="Zhu J.G."/>
            <person name="Ruan X.D."/>
            <person name="Zhao L."/>
            <person name="Wei J.T."/>
            <person name="Ye R.Z."/>
            <person name="Que T.C."/>
            <person name="Du C.H."/>
            <person name="Zhou Y.H."/>
            <person name="Cheng J.X."/>
            <person name="Dai P.F."/>
            <person name="Guo W.B."/>
            <person name="Han X.H."/>
            <person name="Huang E.J."/>
            <person name="Li L.F."/>
            <person name="Wei W."/>
            <person name="Gao Y.C."/>
            <person name="Liu J.Z."/>
            <person name="Shao H.Z."/>
            <person name="Wang X."/>
            <person name="Wang C.C."/>
            <person name="Yang T.C."/>
            <person name="Huo Q.B."/>
            <person name="Li W."/>
            <person name="Chen H.Y."/>
            <person name="Chen S.E."/>
            <person name="Zhou L.G."/>
            <person name="Ni X.B."/>
            <person name="Tian J.H."/>
            <person name="Sheng Y."/>
            <person name="Liu T."/>
            <person name="Pan Y.S."/>
            <person name="Xia L.Y."/>
            <person name="Li J."/>
            <person name="Zhao F."/>
            <person name="Cao W.C."/>
        </authorList>
    </citation>
    <scope>NUCLEOTIDE SEQUENCE [LARGE SCALE GENOMIC DNA]</scope>
    <source>
        <strain evidence="2">HaeL-2018</strain>
    </source>
</reference>
<evidence type="ECO:0008006" key="4">
    <source>
        <dbReference type="Google" id="ProtNLM"/>
    </source>
</evidence>